<dbReference type="InterPro" id="IPR014729">
    <property type="entry name" value="Rossmann-like_a/b/a_fold"/>
</dbReference>
<dbReference type="Pfam" id="PF01902">
    <property type="entry name" value="Diphthami_syn_2"/>
    <property type="match status" value="1"/>
</dbReference>
<evidence type="ECO:0000256" key="3">
    <source>
        <dbReference type="ARBA" id="ARBA00029814"/>
    </source>
</evidence>
<dbReference type="GO" id="GO:0017178">
    <property type="term" value="F:diphthine-ammonia ligase activity"/>
    <property type="evidence" value="ECO:0007669"/>
    <property type="project" value="UniProtKB-EC"/>
</dbReference>
<evidence type="ECO:0000256" key="5">
    <source>
        <dbReference type="ARBA" id="ARBA00048108"/>
    </source>
</evidence>
<dbReference type="OrthoDB" id="686384at2759"/>
<evidence type="ECO:0000259" key="6">
    <source>
        <dbReference type="Pfam" id="PF01902"/>
    </source>
</evidence>
<evidence type="ECO:0000256" key="2">
    <source>
        <dbReference type="ARBA" id="ARBA00018426"/>
    </source>
</evidence>
<comment type="catalytic activity">
    <reaction evidence="5">
        <text>diphthine-[translation elongation factor 2] + NH4(+) + ATP = diphthamide-[translation elongation factor 2] + AMP + diphosphate + H(+)</text>
        <dbReference type="Rhea" id="RHEA:19753"/>
        <dbReference type="Rhea" id="RHEA-COMP:10172"/>
        <dbReference type="Rhea" id="RHEA-COMP:10174"/>
        <dbReference type="ChEBI" id="CHEBI:15378"/>
        <dbReference type="ChEBI" id="CHEBI:16692"/>
        <dbReference type="ChEBI" id="CHEBI:28938"/>
        <dbReference type="ChEBI" id="CHEBI:30616"/>
        <dbReference type="ChEBI" id="CHEBI:33019"/>
        <dbReference type="ChEBI" id="CHEBI:82696"/>
        <dbReference type="ChEBI" id="CHEBI:456215"/>
        <dbReference type="EC" id="6.3.1.14"/>
    </reaction>
</comment>
<dbReference type="SUPFAM" id="SSF52402">
    <property type="entry name" value="Adenine nucleotide alpha hydrolases-like"/>
    <property type="match status" value="1"/>
</dbReference>
<feature type="domain" description="Diphthamide synthase" evidence="6">
    <location>
        <begin position="6"/>
        <end position="225"/>
    </location>
</feature>
<evidence type="ECO:0000256" key="1">
    <source>
        <dbReference type="ARBA" id="ARBA00012089"/>
    </source>
</evidence>
<dbReference type="CDD" id="cd01994">
    <property type="entry name" value="AANH_PF0828-like"/>
    <property type="match status" value="1"/>
</dbReference>
<dbReference type="EC" id="6.3.1.14" evidence="1"/>
<accession>A0A8H7SN77</accession>
<evidence type="ECO:0000256" key="4">
    <source>
        <dbReference type="ARBA" id="ARBA00031552"/>
    </source>
</evidence>
<sequence>MSTLAAISYTGGKDCTLALHRVKERGIQVAVLVTFSPPLTDPKSFKAHALDIIKKQAESLGFDHTVCIIDGPDYLASYQREIKQLRADYGIQLLVTGDILPVCSNFMERAVTDTGVELVRPLWQQPQQELLNEMWQRGFDILITCINLEKIPQSVLDKVQGQFGVGMKLTQTGLDLVSKEKSDISPTGEFGELHTMVLDCPLYKNIIKVESNVKQEDIFSFLVIESVQLL</sequence>
<dbReference type="AlphaFoldDB" id="A0A8H7SN77"/>
<evidence type="ECO:0000313" key="7">
    <source>
        <dbReference type="EMBL" id="KAG2232579.1"/>
    </source>
</evidence>
<gene>
    <name evidence="7" type="ORF">INT48_009788</name>
</gene>
<keyword evidence="8" id="KW-1185">Reference proteome</keyword>
<dbReference type="EMBL" id="JAEPRE010000106">
    <property type="protein sequence ID" value="KAG2232579.1"/>
    <property type="molecule type" value="Genomic_DNA"/>
</dbReference>
<name>A0A8H7SN77_9FUNG</name>
<reference evidence="7" key="1">
    <citation type="submission" date="2021-01" db="EMBL/GenBank/DDBJ databases">
        <title>Metabolic potential, ecology and presence of endohyphal bacteria is reflected in genomic diversity of Mucoromycotina.</title>
        <authorList>
            <person name="Muszewska A."/>
            <person name="Okrasinska A."/>
            <person name="Steczkiewicz K."/>
            <person name="Drgas O."/>
            <person name="Orlowska M."/>
            <person name="Perlinska-Lenart U."/>
            <person name="Aleksandrzak-Piekarczyk T."/>
            <person name="Szatraj K."/>
            <person name="Zielenkiewicz U."/>
            <person name="Pilsyk S."/>
            <person name="Malc E."/>
            <person name="Mieczkowski P."/>
            <person name="Kruszewska J.S."/>
            <person name="Biernat P."/>
            <person name="Pawlowska J."/>
        </authorList>
    </citation>
    <scope>NUCLEOTIDE SEQUENCE</scope>
    <source>
        <strain evidence="7">WA0000018081</strain>
    </source>
</reference>
<dbReference type="Proteomes" id="UP000613177">
    <property type="component" value="Unassembled WGS sequence"/>
</dbReference>
<dbReference type="InterPro" id="IPR002761">
    <property type="entry name" value="Diphthami_syn_dom"/>
</dbReference>
<dbReference type="Gene3D" id="3.90.1490.10">
    <property type="entry name" value="putative n-type atp pyrophosphatase, domain 2"/>
    <property type="match status" value="1"/>
</dbReference>
<comment type="caution">
    <text evidence="7">The sequence shown here is derived from an EMBL/GenBank/DDBJ whole genome shotgun (WGS) entry which is preliminary data.</text>
</comment>
<protein>
    <recommendedName>
        <fullName evidence="2">Diphthine--ammonia ligase</fullName>
        <ecNumber evidence="1">6.3.1.14</ecNumber>
    </recommendedName>
    <alternativeName>
        <fullName evidence="3">Diphthamide synthase</fullName>
    </alternativeName>
    <alternativeName>
        <fullName evidence="4">Diphthamide synthetase</fullName>
    </alternativeName>
</protein>
<proteinExistence type="predicted"/>
<evidence type="ECO:0000313" key="8">
    <source>
        <dbReference type="Proteomes" id="UP000613177"/>
    </source>
</evidence>
<dbReference type="Gene3D" id="3.40.50.620">
    <property type="entry name" value="HUPs"/>
    <property type="match status" value="1"/>
</dbReference>
<organism evidence="7 8">
    <name type="scientific">Thamnidium elegans</name>
    <dbReference type="NCBI Taxonomy" id="101142"/>
    <lineage>
        <taxon>Eukaryota</taxon>
        <taxon>Fungi</taxon>
        <taxon>Fungi incertae sedis</taxon>
        <taxon>Mucoromycota</taxon>
        <taxon>Mucoromycotina</taxon>
        <taxon>Mucoromycetes</taxon>
        <taxon>Mucorales</taxon>
        <taxon>Mucorineae</taxon>
        <taxon>Mucoraceae</taxon>
        <taxon>Thamnidium</taxon>
    </lineage>
</organism>